<evidence type="ECO:0000259" key="5">
    <source>
        <dbReference type="Pfam" id="PF25989"/>
    </source>
</evidence>
<evidence type="ECO:0000259" key="4">
    <source>
        <dbReference type="Pfam" id="PF25973"/>
    </source>
</evidence>
<dbReference type="InterPro" id="IPR058647">
    <property type="entry name" value="BSH_CzcB-like"/>
</dbReference>
<dbReference type="PANTHER" id="PTHR30469">
    <property type="entry name" value="MULTIDRUG RESISTANCE PROTEIN MDTA"/>
    <property type="match status" value="1"/>
</dbReference>
<keyword evidence="3" id="KW-0472">Membrane</keyword>
<evidence type="ECO:0000313" key="7">
    <source>
        <dbReference type="Proteomes" id="UP000663923"/>
    </source>
</evidence>
<reference evidence="6 7" key="1">
    <citation type="submission" date="2021-03" db="EMBL/GenBank/DDBJ databases">
        <title>Complete genome of Parasphingorhabdus_sp.JHSY0214.</title>
        <authorList>
            <person name="Yoo J.H."/>
            <person name="Bae J.W."/>
        </authorList>
    </citation>
    <scope>NUCLEOTIDE SEQUENCE [LARGE SCALE GENOMIC DNA]</scope>
    <source>
        <strain evidence="6 7">JHSY0214</strain>
    </source>
</reference>
<evidence type="ECO:0000256" key="3">
    <source>
        <dbReference type="SAM" id="Phobius"/>
    </source>
</evidence>
<feature type="transmembrane region" description="Helical" evidence="3">
    <location>
        <begin position="12"/>
        <end position="32"/>
    </location>
</feature>
<feature type="domain" description="CzcB-like barrel-sandwich hybrid" evidence="4">
    <location>
        <begin position="81"/>
        <end position="214"/>
    </location>
</feature>
<dbReference type="Gene3D" id="2.40.420.20">
    <property type="match status" value="1"/>
</dbReference>
<dbReference type="SUPFAM" id="SSF111369">
    <property type="entry name" value="HlyD-like secretion proteins"/>
    <property type="match status" value="1"/>
</dbReference>
<evidence type="ECO:0000313" key="6">
    <source>
        <dbReference type="EMBL" id="QTD55399.1"/>
    </source>
</evidence>
<keyword evidence="3" id="KW-1133">Transmembrane helix</keyword>
<evidence type="ECO:0000256" key="2">
    <source>
        <dbReference type="SAM" id="MobiDB-lite"/>
    </source>
</evidence>
<keyword evidence="7" id="KW-1185">Reference proteome</keyword>
<accession>A0ABX7T1G4</accession>
<dbReference type="EMBL" id="CP071794">
    <property type="protein sequence ID" value="QTD55399.1"/>
    <property type="molecule type" value="Genomic_DNA"/>
</dbReference>
<comment type="similarity">
    <text evidence="1">Belongs to the membrane fusion protein (MFP) (TC 8.A.1) family.</text>
</comment>
<sequence>MSFALPDMIRDNLRWIAIGGALIIVALAYFLFFASDAAEGQGGPGQGGPPPAIVTLAKIEKLALTPDFTAPGDIVANRDSVVAAEVAGRIETTLDIGARVNRGMVIAVIDDRSARLARDQARAEVARLQSDLTYQNRLVGRLQQLLKEEAESEASLDEAISARDQTRARLAAATVALETAQVDLARTRIRAPFAGQMVERRIEVGEYATPGREIGRIVGRTGSEARVRVPIAVAGSLSPGQEVTILANGERRSSRVRTVIETGDEVSRTVEVRAPMGSHNLKMGSAISITVPTGVERDVLTAPRDALVLRDSGIFVYVINPKDKTAKRIDVQVGEPAGDRVAISGQIAAGDMIVVRGGERLRDGQNVTWDDGKKAKAKPAASAG</sequence>
<dbReference type="Pfam" id="PF25973">
    <property type="entry name" value="BSH_CzcB"/>
    <property type="match status" value="1"/>
</dbReference>
<keyword evidence="3" id="KW-0812">Transmembrane</keyword>
<dbReference type="PANTHER" id="PTHR30469:SF15">
    <property type="entry name" value="HLYD FAMILY OF SECRETION PROTEINS"/>
    <property type="match status" value="1"/>
</dbReference>
<gene>
    <name evidence="6" type="ORF">J4G78_14485</name>
</gene>
<dbReference type="InterPro" id="IPR058637">
    <property type="entry name" value="YknX-like_C"/>
</dbReference>
<proteinExistence type="inferred from homology"/>
<feature type="domain" description="YknX-like C-terminal permuted SH3-like" evidence="5">
    <location>
        <begin position="299"/>
        <end position="368"/>
    </location>
</feature>
<dbReference type="NCBIfam" id="TIGR01730">
    <property type="entry name" value="RND_mfp"/>
    <property type="match status" value="1"/>
</dbReference>
<dbReference type="Gene3D" id="2.40.30.170">
    <property type="match status" value="1"/>
</dbReference>
<name>A0ABX7T1G4_9SPHN</name>
<dbReference type="RefSeq" id="WP_207987223.1">
    <property type="nucleotide sequence ID" value="NZ_CP071794.1"/>
</dbReference>
<organism evidence="6 7">
    <name type="scientific">Parasphingorhabdus cellanae</name>
    <dbReference type="NCBI Taxonomy" id="2806553"/>
    <lineage>
        <taxon>Bacteria</taxon>
        <taxon>Pseudomonadati</taxon>
        <taxon>Pseudomonadota</taxon>
        <taxon>Alphaproteobacteria</taxon>
        <taxon>Sphingomonadales</taxon>
        <taxon>Sphingomonadaceae</taxon>
        <taxon>Parasphingorhabdus</taxon>
    </lineage>
</organism>
<evidence type="ECO:0000256" key="1">
    <source>
        <dbReference type="ARBA" id="ARBA00009477"/>
    </source>
</evidence>
<dbReference type="Gene3D" id="1.10.287.470">
    <property type="entry name" value="Helix hairpin bin"/>
    <property type="match status" value="1"/>
</dbReference>
<dbReference type="Gene3D" id="2.40.50.100">
    <property type="match status" value="1"/>
</dbReference>
<feature type="region of interest" description="Disordered" evidence="2">
    <location>
        <begin position="365"/>
        <end position="384"/>
    </location>
</feature>
<dbReference type="InterPro" id="IPR006143">
    <property type="entry name" value="RND_pump_MFP"/>
</dbReference>
<dbReference type="Proteomes" id="UP000663923">
    <property type="component" value="Chromosome"/>
</dbReference>
<dbReference type="Pfam" id="PF25989">
    <property type="entry name" value="YknX_C"/>
    <property type="match status" value="1"/>
</dbReference>
<protein>
    <submittedName>
        <fullName evidence="6">Efflux RND transporter periplasmic adaptor subunit</fullName>
    </submittedName>
</protein>